<proteinExistence type="predicted"/>
<dbReference type="Proteomes" id="UP000002601">
    <property type="component" value="Chromosome"/>
</dbReference>
<evidence type="ECO:0008006" key="4">
    <source>
        <dbReference type="Google" id="ProtNLM"/>
    </source>
</evidence>
<dbReference type="eggNOG" id="ENOG5032E1C">
    <property type="taxonomic scope" value="Bacteria"/>
</dbReference>
<feature type="chain" id="PRO_5002962885" description="FlgO domain-containing protein" evidence="1">
    <location>
        <begin position="34"/>
        <end position="372"/>
    </location>
</feature>
<keyword evidence="3" id="KW-1185">Reference proteome</keyword>
<evidence type="ECO:0000313" key="2">
    <source>
        <dbReference type="EMBL" id="ACS78235.1"/>
    </source>
</evidence>
<dbReference type="KEGG" id="dsa:Desal_0165"/>
<organism evidence="2 3">
    <name type="scientific">Maridesulfovibrio salexigens (strain ATCC 14822 / DSM 2638 / NCIMB 8403 / VKM B-1763)</name>
    <name type="common">Desulfovibrio salexigens</name>
    <dbReference type="NCBI Taxonomy" id="526222"/>
    <lineage>
        <taxon>Bacteria</taxon>
        <taxon>Pseudomonadati</taxon>
        <taxon>Thermodesulfobacteriota</taxon>
        <taxon>Desulfovibrionia</taxon>
        <taxon>Desulfovibrionales</taxon>
        <taxon>Desulfovibrionaceae</taxon>
        <taxon>Maridesulfovibrio</taxon>
    </lineage>
</organism>
<dbReference type="AlphaFoldDB" id="C6BVM1"/>
<dbReference type="HOGENOM" id="CLU_743407_0_0_7"/>
<evidence type="ECO:0000256" key="1">
    <source>
        <dbReference type="SAM" id="SignalP"/>
    </source>
</evidence>
<accession>C6BVM1</accession>
<protein>
    <recommendedName>
        <fullName evidence="4">FlgO domain-containing protein</fullName>
    </recommendedName>
</protein>
<dbReference type="STRING" id="526222.Desal_0165"/>
<name>C6BVM1_MARSD</name>
<feature type="signal peptide" evidence="1">
    <location>
        <begin position="1"/>
        <end position="33"/>
    </location>
</feature>
<evidence type="ECO:0000313" key="3">
    <source>
        <dbReference type="Proteomes" id="UP000002601"/>
    </source>
</evidence>
<sequence>MTHFKIENRISKCLVALCSLLLFLAITCEQAKARSLFDGMSNLERAGETLAEELAENKLLNGKRIAVLEFEPHGNSAPSMLGKRIAEYVGLALVKDEKRTWTVVERLELARLHNEMSEHKEHSVDYNEWMRRHLSADVLILGSYVLSGKKLRITAKAVDPVNGSTIASATVSRRTDTEIKQLSRTRKPATDFAREVEDITATLTGRENYRRTGQQSQVKLFKLAGGNRINFKQGMMPVFNPGDEMGFSVRPPMNSKLYILNYDPAAEHGQAILLYPIPLMDVQTFNKQRTSFFPAIISQGVSFYKVEEPFGRMLFKIIGIDSSVSMDLSESLKEEDGYYWLDSNNLSSFIEALSSLPDNAWWSEDIEFWIEP</sequence>
<reference evidence="2 3" key="1">
    <citation type="submission" date="2009-06" db="EMBL/GenBank/DDBJ databases">
        <title>Complete sequence of Desulfovibrio salexigens DSM 2638.</title>
        <authorList>
            <consortium name="US DOE Joint Genome Institute"/>
            <person name="Lucas S."/>
            <person name="Copeland A."/>
            <person name="Lapidus A."/>
            <person name="Glavina del Rio T."/>
            <person name="Tice H."/>
            <person name="Bruce D."/>
            <person name="Goodwin L."/>
            <person name="Pitluck S."/>
            <person name="Munk A.C."/>
            <person name="Brettin T."/>
            <person name="Detter J.C."/>
            <person name="Han C."/>
            <person name="Tapia R."/>
            <person name="Larimer F."/>
            <person name="Land M."/>
            <person name="Hauser L."/>
            <person name="Kyrpides N."/>
            <person name="Anderson I."/>
            <person name="Wall J.D."/>
            <person name="Arkin A.P."/>
            <person name="Dehal P."/>
            <person name="Chivian D."/>
            <person name="Giles B."/>
            <person name="Hazen T.C."/>
        </authorList>
    </citation>
    <scope>NUCLEOTIDE SEQUENCE [LARGE SCALE GENOMIC DNA]</scope>
    <source>
        <strain evidence="3">ATCC 14822 / DSM 2638 / NCIMB 8403 / VKM B-1763</strain>
    </source>
</reference>
<dbReference type="EMBL" id="CP001649">
    <property type="protein sequence ID" value="ACS78235.1"/>
    <property type="molecule type" value="Genomic_DNA"/>
</dbReference>
<gene>
    <name evidence="2" type="ordered locus">Desal_0165</name>
</gene>
<keyword evidence="1" id="KW-0732">Signal</keyword>